<feature type="transmembrane region" description="Helical" evidence="2">
    <location>
        <begin position="316"/>
        <end position="335"/>
    </location>
</feature>
<evidence type="ECO:0000259" key="3">
    <source>
        <dbReference type="Pfam" id="PF00892"/>
    </source>
</evidence>
<sequence length="336" mass="34473">MRASWDVDRGSEPCHIVVVCRRSPGATRRHSPLRASVCFTGQPEVIVSLACVALYAVLVGVASFIEVPVGRGFGAFQLNVLIRVGGLVAAAAVLVAVHGLAFPGGSSALAGLGVGVLTGVGSIFYCFSLKYMPVSLVVTFSNLYLVITIVLGVIVLGEPITALKVAGLTGTLAGVLMLARAPVRYGVHSKASSAEQPLRLRAFVTMAAYVVIVGVGAFLEKPALKGLDATELNGLMAIAMTAVAVVALAVHGPRIRITERSLQGVGVGALIGVASVLYFLGLRGLPVSVAAAFANSSMVVTVMLSVVVLHQPLTRVRGAAMLVTLLGVTLLALSVG</sequence>
<dbReference type="InterPro" id="IPR000620">
    <property type="entry name" value="EamA_dom"/>
</dbReference>
<keyword evidence="2" id="KW-0812">Transmembrane</keyword>
<evidence type="ECO:0000313" key="4">
    <source>
        <dbReference type="EMBL" id="PZR79815.1"/>
    </source>
</evidence>
<dbReference type="Proteomes" id="UP000248724">
    <property type="component" value="Unassembled WGS sequence"/>
</dbReference>
<keyword evidence="2" id="KW-1133">Transmembrane helix</keyword>
<evidence type="ECO:0000256" key="2">
    <source>
        <dbReference type="SAM" id="Phobius"/>
    </source>
</evidence>
<evidence type="ECO:0000313" key="5">
    <source>
        <dbReference type="Proteomes" id="UP000248724"/>
    </source>
</evidence>
<gene>
    <name evidence="4" type="ORF">DLM65_09805</name>
</gene>
<feature type="transmembrane region" description="Helical" evidence="2">
    <location>
        <begin position="45"/>
        <end position="68"/>
    </location>
</feature>
<dbReference type="InterPro" id="IPR037185">
    <property type="entry name" value="EmrE-like"/>
</dbReference>
<keyword evidence="2" id="KW-0472">Membrane</keyword>
<evidence type="ECO:0000256" key="1">
    <source>
        <dbReference type="ARBA" id="ARBA00007362"/>
    </source>
</evidence>
<feature type="domain" description="EamA" evidence="3">
    <location>
        <begin position="70"/>
        <end position="178"/>
    </location>
</feature>
<dbReference type="EMBL" id="QHBU01000189">
    <property type="protein sequence ID" value="PZR79815.1"/>
    <property type="molecule type" value="Genomic_DNA"/>
</dbReference>
<dbReference type="PANTHER" id="PTHR22911">
    <property type="entry name" value="ACYL-MALONYL CONDENSING ENZYME-RELATED"/>
    <property type="match status" value="1"/>
</dbReference>
<feature type="domain" description="EamA" evidence="3">
    <location>
        <begin position="204"/>
        <end position="332"/>
    </location>
</feature>
<reference evidence="4 5" key="1">
    <citation type="journal article" date="2017" name="Nature">
        <title>Atmospheric trace gases support primary production in Antarctic desert surface soil.</title>
        <authorList>
            <person name="Ji M."/>
            <person name="Greening C."/>
            <person name="Vanwonterghem I."/>
            <person name="Carere C.R."/>
            <person name="Bay S.K."/>
            <person name="Steen J.A."/>
            <person name="Montgomery K."/>
            <person name="Lines T."/>
            <person name="Beardall J."/>
            <person name="van Dorst J."/>
            <person name="Snape I."/>
            <person name="Stott M.B."/>
            <person name="Hugenholtz P."/>
            <person name="Ferrari B.C."/>
        </authorList>
    </citation>
    <scope>NUCLEOTIDE SEQUENCE [LARGE SCALE GENOMIC DNA]</scope>
    <source>
        <strain evidence="4">RRmetagenome_bin12</strain>
    </source>
</reference>
<feature type="transmembrane region" description="Helical" evidence="2">
    <location>
        <begin position="200"/>
        <end position="219"/>
    </location>
</feature>
<dbReference type="SUPFAM" id="SSF103481">
    <property type="entry name" value="Multidrug resistance efflux transporter EmrE"/>
    <property type="match status" value="2"/>
</dbReference>
<feature type="transmembrane region" description="Helical" evidence="2">
    <location>
        <begin position="134"/>
        <end position="156"/>
    </location>
</feature>
<feature type="transmembrane region" description="Helical" evidence="2">
    <location>
        <begin position="162"/>
        <end position="179"/>
    </location>
</feature>
<accession>A0A2W5ZAJ2</accession>
<organism evidence="4 5">
    <name type="scientific">Candidatus Aeolococcus gillhamiae</name>
    <dbReference type="NCBI Taxonomy" id="3127015"/>
    <lineage>
        <taxon>Bacteria</taxon>
        <taxon>Bacillati</taxon>
        <taxon>Candidatus Dormiibacterota</taxon>
        <taxon>Candidatus Dormibacteria</taxon>
        <taxon>Candidatus Aeolococcales</taxon>
        <taxon>Candidatus Aeolococcaceae</taxon>
        <taxon>Candidatus Aeolococcus</taxon>
    </lineage>
</organism>
<feature type="transmembrane region" description="Helical" evidence="2">
    <location>
        <begin position="262"/>
        <end position="281"/>
    </location>
</feature>
<feature type="transmembrane region" description="Helical" evidence="2">
    <location>
        <begin position="80"/>
        <end position="102"/>
    </location>
</feature>
<feature type="transmembrane region" description="Helical" evidence="2">
    <location>
        <begin position="108"/>
        <end position="127"/>
    </location>
</feature>
<dbReference type="PANTHER" id="PTHR22911:SF137">
    <property type="entry name" value="SOLUTE CARRIER FAMILY 35 MEMBER G2-RELATED"/>
    <property type="match status" value="1"/>
</dbReference>
<feature type="transmembrane region" description="Helical" evidence="2">
    <location>
        <begin position="287"/>
        <end position="309"/>
    </location>
</feature>
<feature type="transmembrane region" description="Helical" evidence="2">
    <location>
        <begin position="231"/>
        <end position="250"/>
    </location>
</feature>
<comment type="caution">
    <text evidence="4">The sequence shown here is derived from an EMBL/GenBank/DDBJ whole genome shotgun (WGS) entry which is preliminary data.</text>
</comment>
<dbReference type="Gene3D" id="1.10.3730.20">
    <property type="match status" value="2"/>
</dbReference>
<dbReference type="AlphaFoldDB" id="A0A2W5ZAJ2"/>
<proteinExistence type="inferred from homology"/>
<dbReference type="GO" id="GO:0016020">
    <property type="term" value="C:membrane"/>
    <property type="evidence" value="ECO:0007669"/>
    <property type="project" value="InterPro"/>
</dbReference>
<name>A0A2W5ZAJ2_9BACT</name>
<comment type="similarity">
    <text evidence="1">Belongs to the EamA transporter family.</text>
</comment>
<dbReference type="Pfam" id="PF00892">
    <property type="entry name" value="EamA"/>
    <property type="match status" value="2"/>
</dbReference>
<protein>
    <recommendedName>
        <fullName evidence="3">EamA domain-containing protein</fullName>
    </recommendedName>
</protein>